<dbReference type="EMBL" id="JAIWYP010000009">
    <property type="protein sequence ID" value="KAH3774151.1"/>
    <property type="molecule type" value="Genomic_DNA"/>
</dbReference>
<reference evidence="1" key="1">
    <citation type="journal article" date="2019" name="bioRxiv">
        <title>The Genome of the Zebra Mussel, Dreissena polymorpha: A Resource for Invasive Species Research.</title>
        <authorList>
            <person name="McCartney M.A."/>
            <person name="Auch B."/>
            <person name="Kono T."/>
            <person name="Mallez S."/>
            <person name="Zhang Y."/>
            <person name="Obille A."/>
            <person name="Becker A."/>
            <person name="Abrahante J.E."/>
            <person name="Garbe J."/>
            <person name="Badalamenti J.P."/>
            <person name="Herman A."/>
            <person name="Mangelson H."/>
            <person name="Liachko I."/>
            <person name="Sullivan S."/>
            <person name="Sone E.D."/>
            <person name="Koren S."/>
            <person name="Silverstein K.A.T."/>
            <person name="Beckman K.B."/>
            <person name="Gohl D.M."/>
        </authorList>
    </citation>
    <scope>NUCLEOTIDE SEQUENCE</scope>
    <source>
        <strain evidence="1">Duluth1</strain>
        <tissue evidence="1">Whole animal</tissue>
    </source>
</reference>
<name>A0A9D4E6N8_DREPO</name>
<dbReference type="Proteomes" id="UP000828390">
    <property type="component" value="Unassembled WGS sequence"/>
</dbReference>
<gene>
    <name evidence="1" type="ORF">DPMN_175525</name>
</gene>
<dbReference type="AlphaFoldDB" id="A0A9D4E6N8"/>
<protein>
    <submittedName>
        <fullName evidence="1">Uncharacterized protein</fullName>
    </submittedName>
</protein>
<evidence type="ECO:0000313" key="2">
    <source>
        <dbReference type="Proteomes" id="UP000828390"/>
    </source>
</evidence>
<organism evidence="1 2">
    <name type="scientific">Dreissena polymorpha</name>
    <name type="common">Zebra mussel</name>
    <name type="synonym">Mytilus polymorpha</name>
    <dbReference type="NCBI Taxonomy" id="45954"/>
    <lineage>
        <taxon>Eukaryota</taxon>
        <taxon>Metazoa</taxon>
        <taxon>Spiralia</taxon>
        <taxon>Lophotrochozoa</taxon>
        <taxon>Mollusca</taxon>
        <taxon>Bivalvia</taxon>
        <taxon>Autobranchia</taxon>
        <taxon>Heteroconchia</taxon>
        <taxon>Euheterodonta</taxon>
        <taxon>Imparidentia</taxon>
        <taxon>Neoheterodontei</taxon>
        <taxon>Myida</taxon>
        <taxon>Dreissenoidea</taxon>
        <taxon>Dreissenidae</taxon>
        <taxon>Dreissena</taxon>
    </lineage>
</organism>
<comment type="caution">
    <text evidence="1">The sequence shown here is derived from an EMBL/GenBank/DDBJ whole genome shotgun (WGS) entry which is preliminary data.</text>
</comment>
<reference evidence="1" key="2">
    <citation type="submission" date="2020-11" db="EMBL/GenBank/DDBJ databases">
        <authorList>
            <person name="McCartney M.A."/>
            <person name="Auch B."/>
            <person name="Kono T."/>
            <person name="Mallez S."/>
            <person name="Becker A."/>
            <person name="Gohl D.M."/>
            <person name="Silverstein K.A.T."/>
            <person name="Koren S."/>
            <person name="Bechman K.B."/>
            <person name="Herman A."/>
            <person name="Abrahante J.E."/>
            <person name="Garbe J."/>
        </authorList>
    </citation>
    <scope>NUCLEOTIDE SEQUENCE</scope>
    <source>
        <strain evidence="1">Duluth1</strain>
        <tissue evidence="1">Whole animal</tissue>
    </source>
</reference>
<sequence length="80" mass="9155">MEMARPRLHNATRLATQDVLRWTPQGKTNRGRPKETWRQTVERELKNKGITLQTAPATSADKPKCISLAVASSTRRRRDD</sequence>
<accession>A0A9D4E6N8</accession>
<evidence type="ECO:0000313" key="1">
    <source>
        <dbReference type="EMBL" id="KAH3774151.1"/>
    </source>
</evidence>
<proteinExistence type="predicted"/>
<keyword evidence="2" id="KW-1185">Reference proteome</keyword>